<proteinExistence type="predicted"/>
<dbReference type="RefSeq" id="WP_379317304.1">
    <property type="nucleotide sequence ID" value="NZ_JBHTLM010000003.1"/>
</dbReference>
<evidence type="ECO:0008006" key="3">
    <source>
        <dbReference type="Google" id="ProtNLM"/>
    </source>
</evidence>
<accession>A0ABW3RU34</accession>
<protein>
    <recommendedName>
        <fullName evidence="3">F0F1-type ATP synthase</fullName>
    </recommendedName>
</protein>
<comment type="caution">
    <text evidence="1">The sequence shown here is derived from an EMBL/GenBank/DDBJ whole genome shotgun (WGS) entry which is preliminary data.</text>
</comment>
<evidence type="ECO:0000313" key="1">
    <source>
        <dbReference type="EMBL" id="MFD1175681.1"/>
    </source>
</evidence>
<dbReference type="EMBL" id="JBHTLM010000003">
    <property type="protein sequence ID" value="MFD1175681.1"/>
    <property type="molecule type" value="Genomic_DNA"/>
</dbReference>
<dbReference type="Proteomes" id="UP001597262">
    <property type="component" value="Unassembled WGS sequence"/>
</dbReference>
<gene>
    <name evidence="1" type="ORF">ACFQ3W_05105</name>
</gene>
<name>A0ABW3RU34_9BACL</name>
<sequence>MKITDWAIIFVLIVSPFLWLSSIHAEDVREINQLEMKYSTALKTAAQDGGTAMNVNERQQYESGYGSDKFMRVDKEQALDALLHSLYLNFGITDDFLAQQTLLVYIPAIVVMDYDGYYVYSVDEYKGEDGNEQVSHRWRPKKPYVYLDQQGNSISFTLDQYVTAYDQSRNHWLSGLKNEIKSDASIPLLQNDQLFEEIRRSVIVRSIEEDLAQIISRHNEVAPRLGVNYTFTLPMIPQEAWTNTINDVGILLFLQGIPIGDQYYNNYAFGGGRLVKSKPVFGGVDVARGRKLYYRSPCQIAESSSFQVEEVFANEKEAAAQGYFPLKCN</sequence>
<keyword evidence="2" id="KW-1185">Reference proteome</keyword>
<organism evidence="1 2">
    <name type="scientific">Paenibacillus puldeungensis</name>
    <dbReference type="NCBI Taxonomy" id="696536"/>
    <lineage>
        <taxon>Bacteria</taxon>
        <taxon>Bacillati</taxon>
        <taxon>Bacillota</taxon>
        <taxon>Bacilli</taxon>
        <taxon>Bacillales</taxon>
        <taxon>Paenibacillaceae</taxon>
        <taxon>Paenibacillus</taxon>
    </lineage>
</organism>
<reference evidence="2" key="1">
    <citation type="journal article" date="2019" name="Int. J. Syst. Evol. Microbiol.">
        <title>The Global Catalogue of Microorganisms (GCM) 10K type strain sequencing project: providing services to taxonomists for standard genome sequencing and annotation.</title>
        <authorList>
            <consortium name="The Broad Institute Genomics Platform"/>
            <consortium name="The Broad Institute Genome Sequencing Center for Infectious Disease"/>
            <person name="Wu L."/>
            <person name="Ma J."/>
        </authorList>
    </citation>
    <scope>NUCLEOTIDE SEQUENCE [LARGE SCALE GENOMIC DNA]</scope>
    <source>
        <strain evidence="2">CCUG 59189</strain>
    </source>
</reference>
<evidence type="ECO:0000313" key="2">
    <source>
        <dbReference type="Proteomes" id="UP001597262"/>
    </source>
</evidence>